<dbReference type="EMBL" id="RPOK01000003">
    <property type="protein sequence ID" value="RPJ66491.1"/>
    <property type="molecule type" value="Genomic_DNA"/>
</dbReference>
<evidence type="ECO:0000313" key="2">
    <source>
        <dbReference type="EMBL" id="RPJ66491.1"/>
    </source>
</evidence>
<dbReference type="AlphaFoldDB" id="A0A3N5YMC2"/>
<protein>
    <recommendedName>
        <fullName evidence="4">PepSY domain-containing protein</fullName>
    </recommendedName>
</protein>
<feature type="transmembrane region" description="Helical" evidence="1">
    <location>
        <begin position="230"/>
        <end position="250"/>
    </location>
</feature>
<dbReference type="Proteomes" id="UP000275281">
    <property type="component" value="Unassembled WGS sequence"/>
</dbReference>
<proteinExistence type="predicted"/>
<evidence type="ECO:0008006" key="4">
    <source>
        <dbReference type="Google" id="ProtNLM"/>
    </source>
</evidence>
<organism evidence="2 3">
    <name type="scientific">Alteromonas sediminis</name>
    <dbReference type="NCBI Taxonomy" id="2259342"/>
    <lineage>
        <taxon>Bacteria</taxon>
        <taxon>Pseudomonadati</taxon>
        <taxon>Pseudomonadota</taxon>
        <taxon>Gammaproteobacteria</taxon>
        <taxon>Alteromonadales</taxon>
        <taxon>Alteromonadaceae</taxon>
        <taxon>Alteromonas/Salinimonas group</taxon>
        <taxon>Alteromonas</taxon>
    </lineage>
</organism>
<gene>
    <name evidence="2" type="ORF">DRW07_10375</name>
</gene>
<dbReference type="RefSeq" id="WP_124027849.1">
    <property type="nucleotide sequence ID" value="NZ_JBHRSN010000006.1"/>
</dbReference>
<sequence length="263" mass="29134">MNTQPSRSGLARFTICDTLVAKKNYAVMTFQRRIRQLHKILTFAVFAQLLLWMLSGLYMTAVPIDIVRGNHLVEHAKPKMLATDRVVPVSSLATRYSEIQSVHLFSVLHTPVYKVITSEGPSLLNALTGEPMPPISQTEAESVAQAAYTGDAPLADTSLLTEPEQAPEAGGRPFPLWQIAFDDVFHTTFYVSASEANIVAVRSDIWRVFDFLWMLHIMDYDERSDFNNPLVILMSSIGLLAIVSGLLLIANGMKKGGIKSIVK</sequence>
<evidence type="ECO:0000256" key="1">
    <source>
        <dbReference type="SAM" id="Phobius"/>
    </source>
</evidence>
<accession>A0A3N5YMC2</accession>
<evidence type="ECO:0000313" key="3">
    <source>
        <dbReference type="Proteomes" id="UP000275281"/>
    </source>
</evidence>
<keyword evidence="1" id="KW-0812">Transmembrane</keyword>
<reference evidence="2 3" key="1">
    <citation type="submission" date="2018-11" db="EMBL/GenBank/DDBJ databases">
        <authorList>
            <person name="Ye M.-Q."/>
            <person name="Du Z.-J."/>
        </authorList>
    </citation>
    <scope>NUCLEOTIDE SEQUENCE [LARGE SCALE GENOMIC DNA]</scope>
    <source>
        <strain evidence="2 3">U0105</strain>
    </source>
</reference>
<name>A0A3N5YMC2_9ALTE</name>
<keyword evidence="1" id="KW-1133">Transmembrane helix</keyword>
<keyword evidence="3" id="KW-1185">Reference proteome</keyword>
<dbReference type="OrthoDB" id="9806195at2"/>
<comment type="caution">
    <text evidence="2">The sequence shown here is derived from an EMBL/GenBank/DDBJ whole genome shotgun (WGS) entry which is preliminary data.</text>
</comment>
<feature type="transmembrane region" description="Helical" evidence="1">
    <location>
        <begin position="40"/>
        <end position="61"/>
    </location>
</feature>
<keyword evidence="1" id="KW-0472">Membrane</keyword>